<dbReference type="EC" id="1.8.1.9" evidence="5"/>
<dbReference type="PANTHER" id="PTHR48105">
    <property type="entry name" value="THIOREDOXIN REDUCTASE 1-RELATED-RELATED"/>
    <property type="match status" value="1"/>
</dbReference>
<dbReference type="SUPFAM" id="SSF54862">
    <property type="entry name" value="4Fe-4S ferredoxins"/>
    <property type="match status" value="1"/>
</dbReference>
<name>A0A3B0YWX0_9ZZZZ</name>
<protein>
    <submittedName>
        <fullName evidence="5">Thioredoxin reductase</fullName>
        <ecNumber evidence="5">1.8.1.9</ecNumber>
    </submittedName>
</protein>
<keyword evidence="1" id="KW-0285">Flavoprotein</keyword>
<dbReference type="EMBL" id="UOFL01000197">
    <property type="protein sequence ID" value="VAW80413.1"/>
    <property type="molecule type" value="Genomic_DNA"/>
</dbReference>
<dbReference type="InterPro" id="IPR050097">
    <property type="entry name" value="Ferredoxin-NADP_redctase_2"/>
</dbReference>
<dbReference type="Gene3D" id="3.50.50.60">
    <property type="entry name" value="FAD/NAD(P)-binding domain"/>
    <property type="match status" value="2"/>
</dbReference>
<evidence type="ECO:0000256" key="1">
    <source>
        <dbReference type="ARBA" id="ARBA00022630"/>
    </source>
</evidence>
<dbReference type="Pfam" id="PF14697">
    <property type="entry name" value="Fer4_21"/>
    <property type="match status" value="1"/>
</dbReference>
<accession>A0A3B0YWX0</accession>
<dbReference type="GO" id="GO:0004791">
    <property type="term" value="F:thioredoxin-disulfide reductase (NADPH) activity"/>
    <property type="evidence" value="ECO:0007669"/>
    <property type="project" value="UniProtKB-EC"/>
</dbReference>
<dbReference type="AlphaFoldDB" id="A0A3B0YWX0"/>
<organism evidence="5">
    <name type="scientific">hydrothermal vent metagenome</name>
    <dbReference type="NCBI Taxonomy" id="652676"/>
    <lineage>
        <taxon>unclassified sequences</taxon>
        <taxon>metagenomes</taxon>
        <taxon>ecological metagenomes</taxon>
    </lineage>
</organism>
<evidence type="ECO:0000256" key="2">
    <source>
        <dbReference type="ARBA" id="ARBA00023002"/>
    </source>
</evidence>
<evidence type="ECO:0000259" key="4">
    <source>
        <dbReference type="PROSITE" id="PS51379"/>
    </source>
</evidence>
<feature type="domain" description="4Fe-4S ferredoxin-type" evidence="4">
    <location>
        <begin position="68"/>
        <end position="97"/>
    </location>
</feature>
<dbReference type="InterPro" id="IPR017900">
    <property type="entry name" value="4Fe4S_Fe_S_CS"/>
</dbReference>
<evidence type="ECO:0000313" key="5">
    <source>
        <dbReference type="EMBL" id="VAW80413.1"/>
    </source>
</evidence>
<keyword evidence="3" id="KW-0472">Membrane</keyword>
<keyword evidence="3" id="KW-1133">Transmembrane helix</keyword>
<keyword evidence="3" id="KW-0812">Transmembrane</keyword>
<feature type="domain" description="4Fe-4S ferredoxin-type" evidence="4">
    <location>
        <begin position="101"/>
        <end position="130"/>
    </location>
</feature>
<proteinExistence type="predicted"/>
<dbReference type="SUPFAM" id="SSF51905">
    <property type="entry name" value="FAD/NAD(P)-binding domain"/>
    <property type="match status" value="1"/>
</dbReference>
<dbReference type="Pfam" id="PF13738">
    <property type="entry name" value="Pyr_redox_3"/>
    <property type="match status" value="1"/>
</dbReference>
<dbReference type="InterPro" id="IPR036188">
    <property type="entry name" value="FAD/NAD-bd_sf"/>
</dbReference>
<evidence type="ECO:0000256" key="3">
    <source>
        <dbReference type="SAM" id="Phobius"/>
    </source>
</evidence>
<gene>
    <name evidence="5" type="ORF">MNBD_GAMMA12-2857</name>
</gene>
<dbReference type="PROSITE" id="PS00198">
    <property type="entry name" value="4FE4S_FER_1"/>
    <property type="match status" value="1"/>
</dbReference>
<dbReference type="PRINTS" id="PR00469">
    <property type="entry name" value="PNDRDTASEII"/>
</dbReference>
<keyword evidence="2 5" id="KW-0560">Oxidoreductase</keyword>
<dbReference type="PRINTS" id="PR00368">
    <property type="entry name" value="FADPNR"/>
</dbReference>
<sequence>MSNFACLLLKEVRLFEIMEFEEILVWIFYSLPLTVLVGYIFWKRRHHSKAKSALIETKASGAGAPATLHPIFDMELCMGCAACVTACPESGHEVIGLIKRKPFLVNPSSCIGHGACKTSCPFDAIKLVFGSAERGVDIPQVNPEFETNVPGVFIAGELGGMGLIRNAITQGTQAMGFLVKKVSKMKKNPDILDVVIVGAGPSGFAATLGAMEAKLKSVTLEQETFGGTVAHFPRGKLVMTSTVTLPLEGVLKLSETSKEALMEHWHRIAKKFDLKVNTNEAVGKITNNGKHFVVETTSGVYNTKTVLLTIGRRGSPRKLNVPGEDQAKVVYRLDDPDQYIDKHVLVVGGGDSALEAACSIADISKKSVVLSYRSKAFSRAKPKNQKRVAQAEQDGKITVMLSSNVKQIDETTVTIDCGGDMRTVDNNAVIVSAGGILPTGMLRDMGIEIDTKFGTE</sequence>
<dbReference type="Gene3D" id="3.30.70.20">
    <property type="match status" value="1"/>
</dbReference>
<dbReference type="InterPro" id="IPR017896">
    <property type="entry name" value="4Fe4S_Fe-S-bd"/>
</dbReference>
<feature type="transmembrane region" description="Helical" evidence="3">
    <location>
        <begin position="23"/>
        <end position="42"/>
    </location>
</feature>
<dbReference type="PROSITE" id="PS51379">
    <property type="entry name" value="4FE4S_FER_2"/>
    <property type="match status" value="2"/>
</dbReference>
<feature type="transmembrane region" description="Helical" evidence="3">
    <location>
        <begin position="191"/>
        <end position="211"/>
    </location>
</feature>
<reference evidence="5" key="1">
    <citation type="submission" date="2018-06" db="EMBL/GenBank/DDBJ databases">
        <authorList>
            <person name="Zhirakovskaya E."/>
        </authorList>
    </citation>
    <scope>NUCLEOTIDE SEQUENCE</scope>
</reference>